<feature type="region of interest" description="Disordered" evidence="1">
    <location>
        <begin position="1"/>
        <end position="36"/>
    </location>
</feature>
<sequence length="60" mass="6712">MRWRRHSRNADRAKKTATKKSKRAEREPRKVAGSAPVWKATCVTTTPSAATARSPSSEKM</sequence>
<organism evidence="2 3">
    <name type="scientific">Corynebacterium halotolerans YIM 70093 = DSM 44683</name>
    <dbReference type="NCBI Taxonomy" id="1121362"/>
    <lineage>
        <taxon>Bacteria</taxon>
        <taxon>Bacillati</taxon>
        <taxon>Actinomycetota</taxon>
        <taxon>Actinomycetes</taxon>
        <taxon>Mycobacteriales</taxon>
        <taxon>Corynebacteriaceae</taxon>
        <taxon>Corynebacterium</taxon>
    </lineage>
</organism>
<accession>M1PA92</accession>
<proteinExistence type="predicted"/>
<dbReference type="KEGG" id="chn:A605_12950"/>
<dbReference type="EMBL" id="CP003697">
    <property type="protein sequence ID" value="AGF73586.1"/>
    <property type="molecule type" value="Genomic_DNA"/>
</dbReference>
<evidence type="ECO:0000313" key="2">
    <source>
        <dbReference type="EMBL" id="AGF73586.1"/>
    </source>
</evidence>
<gene>
    <name evidence="2" type="ORF">A605_12950</name>
</gene>
<evidence type="ECO:0000313" key="3">
    <source>
        <dbReference type="Proteomes" id="UP000011723"/>
    </source>
</evidence>
<reference evidence="2 3" key="1">
    <citation type="journal article" date="2012" name="Stand. Genomic Sci.">
        <title>Genome sequence of the halotolerant bacterium Corynebacterium halotolerans type strain YIM 70093(T) (= DSM 44683(T)).</title>
        <authorList>
            <person name="Ruckert C."/>
            <person name="Albersmeier A."/>
            <person name="Al-Dilaimi A."/>
            <person name="Niehaus K."/>
            <person name="Szczepanowski R."/>
            <person name="Kalinowski J."/>
        </authorList>
    </citation>
    <scope>NUCLEOTIDE SEQUENCE [LARGE SCALE GENOMIC DNA]</scope>
    <source>
        <strain evidence="2">YIM 70093</strain>
    </source>
</reference>
<evidence type="ECO:0000256" key="1">
    <source>
        <dbReference type="SAM" id="MobiDB-lite"/>
    </source>
</evidence>
<dbReference type="eggNOG" id="ENOG503268A">
    <property type="taxonomic scope" value="Bacteria"/>
</dbReference>
<protein>
    <submittedName>
        <fullName evidence="2">Uncharacterized protein</fullName>
    </submittedName>
</protein>
<dbReference type="Proteomes" id="UP000011723">
    <property type="component" value="Chromosome"/>
</dbReference>
<name>M1PA92_9CORY</name>
<dbReference type="HOGENOM" id="CLU_2933549_0_0_11"/>
<dbReference type="STRING" id="1121362.A605_12950"/>
<keyword evidence="3" id="KW-1185">Reference proteome</keyword>
<dbReference type="AlphaFoldDB" id="M1PA92"/>